<sequence length="46" mass="5877">MFHLGEYFLEISIQRDRISDRSTFCMAMYEYFRLYTRQNHCLKYWL</sequence>
<organism evidence="1 2">
    <name type="scientific">Paramecium bursaria Chlorella virus 1</name>
    <name type="common">PBCV-1</name>
    <dbReference type="NCBI Taxonomy" id="10506"/>
    <lineage>
        <taxon>Viruses</taxon>
        <taxon>Varidnaviria</taxon>
        <taxon>Bamfordvirae</taxon>
        <taxon>Nucleocytoviricota</taxon>
        <taxon>Megaviricetes</taxon>
        <taxon>Algavirales</taxon>
        <taxon>Phycodnaviridae</taxon>
        <taxon>Chlorovirus</taxon>
        <taxon>Chlorovirus vanettense</taxon>
    </lineage>
</organism>
<dbReference type="EMBL" id="JF411744">
    <property type="protein sequence ID" value="AEI70127.1"/>
    <property type="molecule type" value="Genomic_DNA"/>
</dbReference>
<reference evidence="1 2" key="5">
    <citation type="journal article" date="1997" name="Virology">
        <title>Analysis of 74 kb of DNA located at the right end of the 330-kb chlorella virus PBCV-1 genome.</title>
        <authorList>
            <person name="Li Y."/>
            <person name="Lu Z."/>
            <person name="Sun L."/>
            <person name="Ropp S."/>
            <person name="Kutish G.F."/>
            <person name="Rock D.L."/>
            <person name="Van Etten J.L."/>
        </authorList>
    </citation>
    <scope>NUCLEOTIDE SEQUENCE [LARGE SCALE GENOMIC DNA]</scope>
</reference>
<evidence type="ECO:0000313" key="2">
    <source>
        <dbReference type="Proteomes" id="UP000000862"/>
    </source>
</evidence>
<dbReference type="KEGG" id="vg:10971147"/>
<reference evidence="1 2" key="3">
    <citation type="journal article" date="1996" name="Virology">
        <title>Analysis of 94 kb of the chlorella virus PBCV-1 330-kb genome: map positions 88 to 182.</title>
        <authorList>
            <person name="Lu Z."/>
            <person name="Li Y."/>
            <person name="Que Q."/>
            <person name="Kutish G.F."/>
            <person name="Rock D.L."/>
            <person name="Van Etten J.L."/>
        </authorList>
    </citation>
    <scope>NUCLEOTIDE SEQUENCE [LARGE SCALE GENOMIC DNA]</scope>
</reference>
<reference evidence="1 2" key="2">
    <citation type="journal article" date="1995" name="Virology">
        <title>Analysis of 43 kb of the Chlorella virus PBCV-1 330-kb genome: map positions 45 to 88.</title>
        <authorList>
            <person name="Li Y."/>
            <person name="Lu Z."/>
            <person name="Burbank D.E."/>
            <person name="Kutish G.F."/>
            <person name="Rock D.L."/>
            <person name="Van Etten J.L."/>
        </authorList>
    </citation>
    <scope>NUCLEOTIDE SEQUENCE [LARGE SCALE GENOMIC DNA]</scope>
</reference>
<proteinExistence type="predicted"/>
<reference evidence="1 2" key="6">
    <citation type="journal article" date="1999" name="Virology">
        <title>Chlorella virus PBCV-1 encodes a functional homospermidine synthase.</title>
        <authorList>
            <person name="Kaiser A."/>
            <person name="Vollmert M."/>
            <person name="Tholl D."/>
            <person name="Graves M.V."/>
            <person name="Gurnon J.R."/>
            <person name="Xing W."/>
            <person name="Lisec A.D."/>
            <person name="Nickerson K.W."/>
            <person name="Van Etten J.L."/>
        </authorList>
    </citation>
    <scope>NUCLEOTIDE SEQUENCE [LARGE SCALE GENOMIC DNA]</scope>
</reference>
<evidence type="ECO:0000313" key="1">
    <source>
        <dbReference type="EMBL" id="AEI70127.1"/>
    </source>
</evidence>
<keyword evidence="2" id="KW-1185">Reference proteome</keyword>
<reference evidence="1 2" key="4">
    <citation type="journal article" date="1996" name="Virology">
        <title>Analysis of 76 kb of the chlorella virus PBCV-1 330-kb genome: map positions 182 to 258.</title>
        <authorList>
            <person name="Kutish G.F."/>
            <person name="Li Y."/>
            <person name="Lu Z."/>
            <person name="Furuta M."/>
            <person name="Rock D.L."/>
            <person name="Van Etten J.L."/>
        </authorList>
    </citation>
    <scope>NUCLEOTIDE SEQUENCE [LARGE SCALE GENOMIC DNA]</scope>
</reference>
<dbReference type="RefSeq" id="YP_004678982.1">
    <property type="nucleotide sequence ID" value="NC_000852.5"/>
</dbReference>
<gene>
    <name evidence="1" type="primary">a600aR</name>
</gene>
<name>F8TU66_PBCV1</name>
<dbReference type="Proteomes" id="UP000000862">
    <property type="component" value="Segment"/>
</dbReference>
<protein>
    <submittedName>
        <fullName evidence="1">Uncharacterized protein</fullName>
    </submittedName>
</protein>
<dbReference type="GeneID" id="10971147"/>
<reference evidence="1 2" key="7">
    <citation type="journal article" date="2000" name="Virology">
        <title>Characterization of a beta-1,3-glucanase encoded by chlorella virus PBCV-1.</title>
        <authorList>
            <person name="Sun L."/>
            <person name="Gurnon J.R."/>
            <person name="Adams B.J."/>
            <person name="Graves M.V."/>
            <person name="Van Etten J.L."/>
        </authorList>
    </citation>
    <scope>NUCLEOTIDE SEQUENCE [LARGE SCALE GENOMIC DNA]</scope>
</reference>
<reference evidence="1 2" key="8">
    <citation type="journal article" date="2010" name="J. Virol.">
        <title>Microarray analysis of Paramecium bursaria chlorella virus 1 transcription.</title>
        <authorList>
            <person name="Yanai-Balser G.M."/>
            <person name="Duncan G.A."/>
            <person name="Eudy J.D."/>
            <person name="Wang D."/>
            <person name="Li X."/>
            <person name="Agarkova I.V."/>
            <person name="Dunigan D.D."/>
            <person name="Van Etten J.L."/>
        </authorList>
    </citation>
    <scope>NUCLEOTIDE SEQUENCE [LARGE SCALE GENOMIC DNA]</scope>
</reference>
<reference evidence="1 2" key="1">
    <citation type="journal article" date="1995" name="Virology">
        <title>Analysis of 45 kb of DNA located at the left end of the chlorella virus PBCV-1 genome.</title>
        <authorList>
            <person name="Lu Z."/>
            <person name="Li Y."/>
            <person name="Zhang Y."/>
            <person name="Kutish G.F."/>
            <person name="Rock D.L."/>
            <person name="Van Etten J.L."/>
        </authorList>
    </citation>
    <scope>NUCLEOTIDE SEQUENCE [LARGE SCALE GENOMIC DNA]</scope>
</reference>
<organismHost>
    <name type="scientific">Chlorella</name>
    <dbReference type="NCBI Taxonomy" id="3071"/>
</organismHost>
<accession>F8TU66</accession>